<dbReference type="EMBL" id="CAJVAS010000032">
    <property type="protein sequence ID" value="CAG7645633.1"/>
    <property type="molecule type" value="Genomic_DNA"/>
</dbReference>
<dbReference type="InterPro" id="IPR050832">
    <property type="entry name" value="Bact_Acetyltransf"/>
</dbReference>
<dbReference type="AlphaFoldDB" id="A0A916K6N0"/>
<comment type="caution">
    <text evidence="4">The sequence shown here is derived from an EMBL/GenBank/DDBJ whole genome shotgun (WGS) entry which is preliminary data.</text>
</comment>
<evidence type="ECO:0000259" key="3">
    <source>
        <dbReference type="PROSITE" id="PS51186"/>
    </source>
</evidence>
<name>A0A916K6N0_9BACL</name>
<dbReference type="InterPro" id="IPR000182">
    <property type="entry name" value="GNAT_dom"/>
</dbReference>
<feature type="domain" description="N-acetyltransferase" evidence="3">
    <location>
        <begin position="8"/>
        <end position="160"/>
    </location>
</feature>
<dbReference type="PROSITE" id="PS51186">
    <property type="entry name" value="GNAT"/>
    <property type="match status" value="1"/>
</dbReference>
<reference evidence="4" key="1">
    <citation type="submission" date="2021-06" db="EMBL/GenBank/DDBJ databases">
        <authorList>
            <person name="Criscuolo A."/>
        </authorList>
    </citation>
    <scope>NUCLEOTIDE SEQUENCE</scope>
    <source>
        <strain evidence="4">CIP111600</strain>
    </source>
</reference>
<dbReference type="Pfam" id="PF00583">
    <property type="entry name" value="Acetyltransf_1"/>
    <property type="match status" value="1"/>
</dbReference>
<proteinExistence type="predicted"/>
<dbReference type="RefSeq" id="WP_218094703.1">
    <property type="nucleotide sequence ID" value="NZ_CAJVAS010000032.1"/>
</dbReference>
<dbReference type="GO" id="GO:0016747">
    <property type="term" value="F:acyltransferase activity, transferring groups other than amino-acyl groups"/>
    <property type="evidence" value="ECO:0007669"/>
    <property type="project" value="InterPro"/>
</dbReference>
<keyword evidence="1" id="KW-0808">Transferase</keyword>
<accession>A0A916K6N0</accession>
<sequence length="160" mass="18307">MEYVWDIVQLDDSSVAEASRLLAGYRYPEGWNDPQREQCEEALRRLLADGVMHFIMARREEAFAGFVSYGWGFSTTKGLPVLRIQDVYTAPDHRRAGAAEALLRWLKAAARERGAHRMQLETDTDNLPARALYAKAGFEWIAHKEVYMCPLNSWNTAILE</sequence>
<dbReference type="CDD" id="cd04301">
    <property type="entry name" value="NAT_SF"/>
    <property type="match status" value="1"/>
</dbReference>
<dbReference type="PANTHER" id="PTHR43877:SF2">
    <property type="entry name" value="AMINOALKYLPHOSPHONATE N-ACETYLTRANSFERASE-RELATED"/>
    <property type="match status" value="1"/>
</dbReference>
<evidence type="ECO:0000313" key="4">
    <source>
        <dbReference type="EMBL" id="CAG7645633.1"/>
    </source>
</evidence>
<evidence type="ECO:0000256" key="1">
    <source>
        <dbReference type="ARBA" id="ARBA00022679"/>
    </source>
</evidence>
<gene>
    <name evidence="4" type="ORF">PAESOLCIP111_04985</name>
</gene>
<dbReference type="Proteomes" id="UP000693672">
    <property type="component" value="Unassembled WGS sequence"/>
</dbReference>
<organism evidence="4 5">
    <name type="scientific">Paenibacillus solanacearum</name>
    <dbReference type="NCBI Taxonomy" id="2048548"/>
    <lineage>
        <taxon>Bacteria</taxon>
        <taxon>Bacillati</taxon>
        <taxon>Bacillota</taxon>
        <taxon>Bacilli</taxon>
        <taxon>Bacillales</taxon>
        <taxon>Paenibacillaceae</taxon>
        <taxon>Paenibacillus</taxon>
    </lineage>
</organism>
<keyword evidence="2" id="KW-0012">Acyltransferase</keyword>
<dbReference type="PANTHER" id="PTHR43877">
    <property type="entry name" value="AMINOALKYLPHOSPHONATE N-ACETYLTRANSFERASE-RELATED-RELATED"/>
    <property type="match status" value="1"/>
</dbReference>
<protein>
    <recommendedName>
        <fullName evidence="3">N-acetyltransferase domain-containing protein</fullName>
    </recommendedName>
</protein>
<evidence type="ECO:0000256" key="2">
    <source>
        <dbReference type="ARBA" id="ARBA00023315"/>
    </source>
</evidence>
<keyword evidence="5" id="KW-1185">Reference proteome</keyword>
<evidence type="ECO:0000313" key="5">
    <source>
        <dbReference type="Proteomes" id="UP000693672"/>
    </source>
</evidence>